<keyword evidence="1" id="KW-0479">Metal-binding</keyword>
<dbReference type="Proteomes" id="UP001620626">
    <property type="component" value="Unassembled WGS sequence"/>
</dbReference>
<dbReference type="InterPro" id="IPR001628">
    <property type="entry name" value="Znf_hrmn_rcpt"/>
</dbReference>
<evidence type="ECO:0000256" key="9">
    <source>
        <dbReference type="ARBA" id="ARBA00037512"/>
    </source>
</evidence>
<protein>
    <recommendedName>
        <fullName evidence="11">NR LBD domain-containing protein</fullName>
    </recommendedName>
</protein>
<evidence type="ECO:0000259" key="11">
    <source>
        <dbReference type="PROSITE" id="PS51843"/>
    </source>
</evidence>
<reference evidence="12 13" key="1">
    <citation type="submission" date="2024-10" db="EMBL/GenBank/DDBJ databases">
        <authorList>
            <person name="Kim D."/>
        </authorList>
    </citation>
    <scope>NUCLEOTIDE SEQUENCE [LARGE SCALE GENOMIC DNA]</scope>
    <source>
        <strain evidence="12">BH-2024</strain>
    </source>
</reference>
<dbReference type="Pfam" id="PF00105">
    <property type="entry name" value="zf-C4"/>
    <property type="match status" value="1"/>
</dbReference>
<dbReference type="InterPro" id="IPR052496">
    <property type="entry name" value="Orphan_Nuclear_Rcpt"/>
</dbReference>
<evidence type="ECO:0000256" key="7">
    <source>
        <dbReference type="ARBA" id="ARBA00023170"/>
    </source>
</evidence>
<comment type="function">
    <text evidence="9">Orphan nuclear receptor.</text>
</comment>
<gene>
    <name evidence="12" type="ORF">niasHT_034944</name>
</gene>
<dbReference type="PANTHER" id="PTHR47519">
    <property type="entry name" value="NUCLEAR HORMONE RECEPTOR FAMILY MEMBER NHR-31-RELATED"/>
    <property type="match status" value="1"/>
</dbReference>
<keyword evidence="4" id="KW-0805">Transcription regulation</keyword>
<evidence type="ECO:0000256" key="1">
    <source>
        <dbReference type="ARBA" id="ARBA00022723"/>
    </source>
</evidence>
<comment type="caution">
    <text evidence="12">The sequence shown here is derived from an EMBL/GenBank/DDBJ whole genome shotgun (WGS) entry which is preliminary data.</text>
</comment>
<sequence>MLLWAQIIDFMRCWLACYGCKGFFRRTIRNKQSYNCQRSAERVPCMPLPSLSAGRHGEGRHSTGLADRERDRQAEEPAEAQAVAAPIATAPKTSPHYHNQHQQQMQHNHQQQFKKGGTANTAVGDKCLPSPGTESNSSQQEDMLLNFLLDTDFKASGGGVFSGGAVESQRRRQSAAAAPLKLPLALCRPPRAACTPPTQRQYWRRTRPRWPNIGSRWLLALANNAFVAFYTFEQATVTAKITLFVTPPQAICLCNGTLVARDVPQDCTTNCLLANNIVGKVLDELMTPLRRLNLSEQERVALTALILLNGDSRSLLDGLSSDDGTSAGGGDYGAGDAGLYLVKDKLQNALFQHVRERCDQSLNRAAPRFANILLLLTSVAKVASVYYENVQMVKMFVRQSMDPLLAEIFDSEHMSSITSSNTDSDLYSSWREMPPNCAHKEGDFIVGRVQIRRHRMMSNEMHTVLNTGLAFAFVDITHHAVRLFYSCNKCPPTTFYRTADFSSKGKHIRFGRYRKSIGIVMDAPFYMPSPMLCEIFDEMHGRGYCVAVRNCQHWAVEFVQKVEKMRLINTDWCQCNPEIAIQTVIKIERRKLVDKTFAVSVFIHCPCRHSSPLYKSFRFSKCCTVSTRGIFANTAEPNRKPVNEQHINISSNLQLKKVLEVYHSMPDYKYTYSDWNSAKWSKLLYDKVLALVV</sequence>
<keyword evidence="6" id="KW-0804">Transcription</keyword>
<dbReference type="GO" id="GO:0003677">
    <property type="term" value="F:DNA binding"/>
    <property type="evidence" value="ECO:0007669"/>
    <property type="project" value="UniProtKB-KW"/>
</dbReference>
<feature type="compositionally biased region" description="Low complexity" evidence="10">
    <location>
        <begin position="100"/>
        <end position="111"/>
    </location>
</feature>
<keyword evidence="2" id="KW-0863">Zinc-finger</keyword>
<accession>A0ABD2I4P8</accession>
<dbReference type="Gene3D" id="3.30.50.10">
    <property type="entry name" value="Erythroid Transcription Factor GATA-1, subunit A"/>
    <property type="match status" value="1"/>
</dbReference>
<proteinExistence type="predicted"/>
<keyword evidence="13" id="KW-1185">Reference proteome</keyword>
<evidence type="ECO:0000256" key="2">
    <source>
        <dbReference type="ARBA" id="ARBA00022771"/>
    </source>
</evidence>
<evidence type="ECO:0000313" key="12">
    <source>
        <dbReference type="EMBL" id="KAL3075069.1"/>
    </source>
</evidence>
<evidence type="ECO:0000256" key="5">
    <source>
        <dbReference type="ARBA" id="ARBA00023125"/>
    </source>
</evidence>
<dbReference type="PANTHER" id="PTHR47519:SF5">
    <property type="entry name" value="NUCLEAR HORMONE RECEPTOR E75"/>
    <property type="match status" value="1"/>
</dbReference>
<evidence type="ECO:0000313" key="13">
    <source>
        <dbReference type="Proteomes" id="UP001620626"/>
    </source>
</evidence>
<keyword evidence="3" id="KW-0862">Zinc</keyword>
<dbReference type="SUPFAM" id="SSF48508">
    <property type="entry name" value="Nuclear receptor ligand-binding domain"/>
    <property type="match status" value="1"/>
</dbReference>
<keyword evidence="5" id="KW-0238">DNA-binding</keyword>
<name>A0ABD2I4P8_9BILA</name>
<feature type="region of interest" description="Disordered" evidence="10">
    <location>
        <begin position="47"/>
        <end position="139"/>
    </location>
</feature>
<dbReference type="PROSITE" id="PS51843">
    <property type="entry name" value="NR_LBD"/>
    <property type="match status" value="1"/>
</dbReference>
<dbReference type="InterPro" id="IPR013088">
    <property type="entry name" value="Znf_NHR/GATA"/>
</dbReference>
<feature type="compositionally biased region" description="Low complexity" evidence="10">
    <location>
        <begin position="79"/>
        <end position="91"/>
    </location>
</feature>
<evidence type="ECO:0000256" key="10">
    <source>
        <dbReference type="SAM" id="MobiDB-lite"/>
    </source>
</evidence>
<dbReference type="InterPro" id="IPR000536">
    <property type="entry name" value="Nucl_hrmn_rcpt_lig-bd"/>
</dbReference>
<dbReference type="Gene3D" id="1.10.565.10">
    <property type="entry name" value="Retinoid X Receptor"/>
    <property type="match status" value="1"/>
</dbReference>
<evidence type="ECO:0000256" key="3">
    <source>
        <dbReference type="ARBA" id="ARBA00022833"/>
    </source>
</evidence>
<dbReference type="EMBL" id="JBICBT010001287">
    <property type="protein sequence ID" value="KAL3075069.1"/>
    <property type="molecule type" value="Genomic_DNA"/>
</dbReference>
<dbReference type="InterPro" id="IPR035500">
    <property type="entry name" value="NHR-like_dom_sf"/>
</dbReference>
<evidence type="ECO:0000256" key="6">
    <source>
        <dbReference type="ARBA" id="ARBA00023163"/>
    </source>
</evidence>
<feature type="domain" description="NR LBD" evidence="11">
    <location>
        <begin position="1"/>
        <end position="412"/>
    </location>
</feature>
<evidence type="ECO:0000256" key="8">
    <source>
        <dbReference type="ARBA" id="ARBA00023242"/>
    </source>
</evidence>
<dbReference type="SMART" id="SM00430">
    <property type="entry name" value="HOLI"/>
    <property type="match status" value="1"/>
</dbReference>
<keyword evidence="7" id="KW-0675">Receptor</keyword>
<organism evidence="12 13">
    <name type="scientific">Heterodera trifolii</name>
    <dbReference type="NCBI Taxonomy" id="157864"/>
    <lineage>
        <taxon>Eukaryota</taxon>
        <taxon>Metazoa</taxon>
        <taxon>Ecdysozoa</taxon>
        <taxon>Nematoda</taxon>
        <taxon>Chromadorea</taxon>
        <taxon>Rhabditida</taxon>
        <taxon>Tylenchina</taxon>
        <taxon>Tylenchomorpha</taxon>
        <taxon>Tylenchoidea</taxon>
        <taxon>Heteroderidae</taxon>
        <taxon>Heteroderinae</taxon>
        <taxon>Heterodera</taxon>
    </lineage>
</organism>
<feature type="compositionally biased region" description="Basic and acidic residues" evidence="10">
    <location>
        <begin position="55"/>
        <end position="75"/>
    </location>
</feature>
<keyword evidence="8" id="KW-0539">Nucleus</keyword>
<dbReference type="Pfam" id="PF00104">
    <property type="entry name" value="Hormone_recep"/>
    <property type="match status" value="1"/>
</dbReference>
<evidence type="ECO:0000256" key="4">
    <source>
        <dbReference type="ARBA" id="ARBA00023015"/>
    </source>
</evidence>
<dbReference type="AlphaFoldDB" id="A0ABD2I4P8"/>
<dbReference type="GO" id="GO:0008270">
    <property type="term" value="F:zinc ion binding"/>
    <property type="evidence" value="ECO:0007669"/>
    <property type="project" value="UniProtKB-KW"/>
</dbReference>